<keyword evidence="1" id="KW-0472">Membrane</keyword>
<proteinExistence type="predicted"/>
<evidence type="ECO:0000256" key="1">
    <source>
        <dbReference type="SAM" id="Phobius"/>
    </source>
</evidence>
<protein>
    <submittedName>
        <fullName evidence="2">Uncharacterized protein</fullName>
    </submittedName>
</protein>
<dbReference type="EMBL" id="JACVVK020000004">
    <property type="protein sequence ID" value="KAK7507476.1"/>
    <property type="molecule type" value="Genomic_DNA"/>
</dbReference>
<feature type="transmembrane region" description="Helical" evidence="1">
    <location>
        <begin position="74"/>
        <end position="97"/>
    </location>
</feature>
<keyword evidence="1" id="KW-0812">Transmembrane</keyword>
<gene>
    <name evidence="2" type="ORF">BaRGS_00001411</name>
</gene>
<evidence type="ECO:0000313" key="2">
    <source>
        <dbReference type="EMBL" id="KAK7507476.1"/>
    </source>
</evidence>
<comment type="caution">
    <text evidence="2">The sequence shown here is derived from an EMBL/GenBank/DDBJ whole genome shotgun (WGS) entry which is preliminary data.</text>
</comment>
<name>A0ABD0M740_9CAEN</name>
<accession>A0ABD0M740</accession>
<keyword evidence="3" id="KW-1185">Reference proteome</keyword>
<keyword evidence="1" id="KW-1133">Transmembrane helix</keyword>
<evidence type="ECO:0000313" key="3">
    <source>
        <dbReference type="Proteomes" id="UP001519460"/>
    </source>
</evidence>
<dbReference type="AlphaFoldDB" id="A0ABD0M740"/>
<sequence length="105" mass="12013">MYDLLIHKQQILQQLLMPFWQADFVLAYSSDNQAHTFASVASRKKTAMNKLMPRQISNHWLETGLSTPSISTVLMFPTPVIMLSFALCFFLSSWAFCKENVQPAI</sequence>
<organism evidence="2 3">
    <name type="scientific">Batillaria attramentaria</name>
    <dbReference type="NCBI Taxonomy" id="370345"/>
    <lineage>
        <taxon>Eukaryota</taxon>
        <taxon>Metazoa</taxon>
        <taxon>Spiralia</taxon>
        <taxon>Lophotrochozoa</taxon>
        <taxon>Mollusca</taxon>
        <taxon>Gastropoda</taxon>
        <taxon>Caenogastropoda</taxon>
        <taxon>Sorbeoconcha</taxon>
        <taxon>Cerithioidea</taxon>
        <taxon>Batillariidae</taxon>
        <taxon>Batillaria</taxon>
    </lineage>
</organism>
<reference evidence="2 3" key="1">
    <citation type="journal article" date="2023" name="Sci. Data">
        <title>Genome assembly of the Korean intertidal mud-creeper Batillaria attramentaria.</title>
        <authorList>
            <person name="Patra A.K."/>
            <person name="Ho P.T."/>
            <person name="Jun S."/>
            <person name="Lee S.J."/>
            <person name="Kim Y."/>
            <person name="Won Y.J."/>
        </authorList>
    </citation>
    <scope>NUCLEOTIDE SEQUENCE [LARGE SCALE GENOMIC DNA]</scope>
    <source>
        <strain evidence="2">Wonlab-2016</strain>
    </source>
</reference>
<dbReference type="Proteomes" id="UP001519460">
    <property type="component" value="Unassembled WGS sequence"/>
</dbReference>